<proteinExistence type="predicted"/>
<evidence type="ECO:0000313" key="2">
    <source>
        <dbReference type="EMBL" id="QCP53472.1"/>
    </source>
</evidence>
<accession>A0A4P8IW91</accession>
<keyword evidence="1" id="KW-0472">Membrane</keyword>
<dbReference type="Proteomes" id="UP000298656">
    <property type="component" value="Chromosome 2"/>
</dbReference>
<organism evidence="2 3">
    <name type="scientific">Trinickia violacea</name>
    <dbReference type="NCBI Taxonomy" id="2571746"/>
    <lineage>
        <taxon>Bacteria</taxon>
        <taxon>Pseudomonadati</taxon>
        <taxon>Pseudomonadota</taxon>
        <taxon>Betaproteobacteria</taxon>
        <taxon>Burkholderiales</taxon>
        <taxon>Burkholderiaceae</taxon>
        <taxon>Trinickia</taxon>
    </lineage>
</organism>
<name>A0A4P8IW91_9BURK</name>
<reference evidence="2 3" key="1">
    <citation type="submission" date="2019-05" db="EMBL/GenBank/DDBJ databases">
        <title>Burkholderia sp. DHOD12, isolated from subtropical forest soil.</title>
        <authorList>
            <person name="Gao Z.-H."/>
            <person name="Qiu L.-H."/>
        </authorList>
    </citation>
    <scope>NUCLEOTIDE SEQUENCE [LARGE SCALE GENOMIC DNA]</scope>
    <source>
        <strain evidence="2 3">DHOD12</strain>
    </source>
</reference>
<keyword evidence="1" id="KW-1133">Transmembrane helix</keyword>
<dbReference type="EMBL" id="CP040078">
    <property type="protein sequence ID" value="QCP53472.1"/>
    <property type="molecule type" value="Genomic_DNA"/>
</dbReference>
<keyword evidence="1" id="KW-0812">Transmembrane</keyword>
<keyword evidence="3" id="KW-1185">Reference proteome</keyword>
<sequence length="251" mass="26779">MAPTHRPESTSLSEHDILAYADGVLAPDRAAHLHDYLESRPGEARRVAFYARLNAQIKHAFHHAGESSPPGKTSPPREPWRAALHRRWAQLGNLAAVRMLMTLAVAVLATSGWIAAIQVSPQALDNAAVMALARASDPTASAADPAPALAGGEPAPDLGSVGLRFVAKKLVQLGPFSRAAEFVYVNADGKPVVLLTASTLAASSHSQWSAHRAGALRLLTWTEHHQRYVLAGNADTHGLMRAADTLTLRRS</sequence>
<gene>
    <name evidence="2" type="ORF">FAZ95_30995</name>
</gene>
<dbReference type="OrthoDB" id="8999091at2"/>
<feature type="transmembrane region" description="Helical" evidence="1">
    <location>
        <begin position="95"/>
        <end position="116"/>
    </location>
</feature>
<evidence type="ECO:0000256" key="1">
    <source>
        <dbReference type="SAM" id="Phobius"/>
    </source>
</evidence>
<evidence type="ECO:0000313" key="3">
    <source>
        <dbReference type="Proteomes" id="UP000298656"/>
    </source>
</evidence>
<dbReference type="AlphaFoldDB" id="A0A4P8IW91"/>
<dbReference type="KEGG" id="tvl:FAZ95_30995"/>
<protein>
    <submittedName>
        <fullName evidence="2">Transcriptional regulator</fullName>
    </submittedName>
</protein>
<dbReference type="RefSeq" id="WP_137336242.1">
    <property type="nucleotide sequence ID" value="NZ_CP040078.1"/>
</dbReference>